<name>A0A8X8KGP7_STAHO</name>
<evidence type="ECO:0000313" key="2">
    <source>
        <dbReference type="Proteomes" id="UP000665944"/>
    </source>
</evidence>
<dbReference type="Proteomes" id="UP000665944">
    <property type="component" value="Unassembled WGS sequence"/>
</dbReference>
<evidence type="ECO:0000313" key="1">
    <source>
        <dbReference type="EMBL" id="MCM5673634.1"/>
    </source>
</evidence>
<dbReference type="RefSeq" id="WP_209244751.1">
    <property type="nucleotide sequence ID" value="NZ_JAGHKT020000113.1"/>
</dbReference>
<sequence length="78" mass="8852">MDYLTKVKSRIGLKDNKQDEQLKVIIENVTAELLSRLPIGMREDVPEGLEFIVIEVTLKRYNRIGAEGMSSESQDGRS</sequence>
<protein>
    <submittedName>
        <fullName evidence="1">Phage head-tail connector protein</fullName>
    </submittedName>
</protein>
<keyword evidence="2" id="KW-1185">Reference proteome</keyword>
<comment type="caution">
    <text evidence="1">The sequence shown here is derived from an EMBL/GenBank/DDBJ whole genome shotgun (WGS) entry which is preliminary data.</text>
</comment>
<dbReference type="InterPro" id="IPR021146">
    <property type="entry name" value="Phage_gp6-like_head-tail"/>
</dbReference>
<reference evidence="1 2" key="1">
    <citation type="submission" date="2022-06" db="EMBL/GenBank/DDBJ databases">
        <title>Staphylococcus hominis ShoR14 genome sequence.</title>
        <authorList>
            <person name="Yeo C.C."/>
            <person name="Chew C.H."/>
            <person name="Che Hamzah A.M."/>
            <person name="Al-Trad E.I."/>
        </authorList>
    </citation>
    <scope>NUCLEOTIDE SEQUENCE [LARGE SCALE GENOMIC DNA]</scope>
    <source>
        <strain evidence="1 2">ShoR14</strain>
    </source>
</reference>
<dbReference type="Pfam" id="PF05135">
    <property type="entry name" value="Phage_connect_1"/>
    <property type="match status" value="1"/>
</dbReference>
<feature type="non-terminal residue" evidence="1">
    <location>
        <position position="78"/>
    </location>
</feature>
<dbReference type="EMBL" id="JAGHKT020000113">
    <property type="protein sequence ID" value="MCM5673634.1"/>
    <property type="molecule type" value="Genomic_DNA"/>
</dbReference>
<accession>A0A8X8KGP7</accession>
<proteinExistence type="predicted"/>
<organism evidence="1 2">
    <name type="scientific">Staphylococcus hominis</name>
    <dbReference type="NCBI Taxonomy" id="1290"/>
    <lineage>
        <taxon>Bacteria</taxon>
        <taxon>Bacillati</taxon>
        <taxon>Bacillota</taxon>
        <taxon>Bacilli</taxon>
        <taxon>Bacillales</taxon>
        <taxon>Staphylococcaceae</taxon>
        <taxon>Staphylococcus</taxon>
    </lineage>
</organism>
<gene>
    <name evidence="1" type="ORF">J7T32_012990</name>
</gene>
<dbReference type="AlphaFoldDB" id="A0A8X8KGP7"/>